<dbReference type="InterPro" id="IPR008311">
    <property type="entry name" value="UCP028101"/>
</dbReference>
<sequence length="402" mass="42585">MQTLTRRAALQSLGLSALTLLPLGSALGATASHTAHKRPSGQRFAACWDSPQSQHYAGWLQLDASGQLTTLHQLELPTRGHGLALLPDGSLLVAARRPGDWLIRLTPGQPAQWLWQASDRVFSGHVLVSSDGLRIYTTEIDTNNGQGLLGVRNAKTLELQTEHKTFGLDPHALLGLPATQSIAKTHPLAGMLFVANGGIDTSVETGRVKRQLQQMDPSICCLHPDTGERLGQWRLPDPRLSLRHLAWALPDPSQASSTPTLGIALQAEHDDPALKAAAPLLARLSWADQAEGALSLATGQPALAGYGGDVTVAGRGPQAQFLVSATRGQVVARYALDGQYLGSTPLAEAGALAVDANSIWVGGRAGVMRVATGAEVNQANTTLPGQLHPWASGRVDNHWLHV</sequence>
<accession>A0A1T1AWB6</accession>
<keyword evidence="1" id="KW-0732">Signal</keyword>
<evidence type="ECO:0000313" key="2">
    <source>
        <dbReference type="EMBL" id="OOV08258.1"/>
    </source>
</evidence>
<dbReference type="EMBL" id="MTJN01000002">
    <property type="protein sequence ID" value="OOV08258.1"/>
    <property type="molecule type" value="Genomic_DNA"/>
</dbReference>
<proteinExistence type="predicted"/>
<dbReference type="AlphaFoldDB" id="A0A1T1AWB6"/>
<evidence type="ECO:0000256" key="1">
    <source>
        <dbReference type="SAM" id="SignalP"/>
    </source>
</evidence>
<dbReference type="Proteomes" id="UP000190750">
    <property type="component" value="Unassembled WGS sequence"/>
</dbReference>
<comment type="caution">
    <text evidence="2">The sequence shown here is derived from an EMBL/GenBank/DDBJ whole genome shotgun (WGS) entry which is preliminary data.</text>
</comment>
<dbReference type="InterPro" id="IPR006311">
    <property type="entry name" value="TAT_signal"/>
</dbReference>
<evidence type="ECO:0008006" key="4">
    <source>
        <dbReference type="Google" id="ProtNLM"/>
    </source>
</evidence>
<dbReference type="InterPro" id="IPR011047">
    <property type="entry name" value="Quinoprotein_ADH-like_sf"/>
</dbReference>
<gene>
    <name evidence="2" type="ORF">RF819_17430</name>
</gene>
<dbReference type="PROSITE" id="PS51318">
    <property type="entry name" value="TAT"/>
    <property type="match status" value="1"/>
</dbReference>
<feature type="chain" id="PRO_5012029430" description="Twin-arginine translocation pathway signal" evidence="1">
    <location>
        <begin position="32"/>
        <end position="402"/>
    </location>
</feature>
<dbReference type="OrthoDB" id="5624218at2"/>
<dbReference type="STRING" id="28066.RF819_17430"/>
<dbReference type="Pfam" id="PF07433">
    <property type="entry name" value="DUF1513"/>
    <property type="match status" value="1"/>
</dbReference>
<dbReference type="RefSeq" id="WP_158081307.1">
    <property type="nucleotide sequence ID" value="NZ_MTJN01000002.1"/>
</dbReference>
<evidence type="ECO:0000313" key="3">
    <source>
        <dbReference type="Proteomes" id="UP000190750"/>
    </source>
</evidence>
<protein>
    <recommendedName>
        <fullName evidence="4">Twin-arginine translocation pathway signal</fullName>
    </recommendedName>
</protein>
<dbReference type="Gene3D" id="2.130.10.10">
    <property type="entry name" value="YVTN repeat-like/Quinoprotein amine dehydrogenase"/>
    <property type="match status" value="1"/>
</dbReference>
<name>A0A1T1AWB6_RHOFE</name>
<keyword evidence="3" id="KW-1185">Reference proteome</keyword>
<dbReference type="SUPFAM" id="SSF50998">
    <property type="entry name" value="Quinoprotein alcohol dehydrogenase-like"/>
    <property type="match status" value="1"/>
</dbReference>
<feature type="signal peptide" evidence="1">
    <location>
        <begin position="1"/>
        <end position="31"/>
    </location>
</feature>
<organism evidence="2 3">
    <name type="scientific">Rhodoferax fermentans</name>
    <dbReference type="NCBI Taxonomy" id="28066"/>
    <lineage>
        <taxon>Bacteria</taxon>
        <taxon>Pseudomonadati</taxon>
        <taxon>Pseudomonadota</taxon>
        <taxon>Betaproteobacteria</taxon>
        <taxon>Burkholderiales</taxon>
        <taxon>Comamonadaceae</taxon>
        <taxon>Rhodoferax</taxon>
    </lineage>
</organism>
<dbReference type="InterPro" id="IPR015943">
    <property type="entry name" value="WD40/YVTN_repeat-like_dom_sf"/>
</dbReference>
<reference evidence="2 3" key="1">
    <citation type="submission" date="2017-01" db="EMBL/GenBank/DDBJ databases">
        <title>Genome sequencing of Rhodoferax fermentans JCM 7819.</title>
        <authorList>
            <person name="Kim Y.J."/>
            <person name="Farh M.E.-A."/>
            <person name="Yang D.-C."/>
        </authorList>
    </citation>
    <scope>NUCLEOTIDE SEQUENCE [LARGE SCALE GENOMIC DNA]</scope>
    <source>
        <strain evidence="2 3">JCM 7819</strain>
    </source>
</reference>